<proteinExistence type="predicted"/>
<feature type="region of interest" description="Disordered" evidence="1">
    <location>
        <begin position="41"/>
        <end position="103"/>
    </location>
</feature>
<dbReference type="Proteomes" id="UP001151760">
    <property type="component" value="Unassembled WGS sequence"/>
</dbReference>
<dbReference type="EMBL" id="BQNB010010175">
    <property type="protein sequence ID" value="GJS73725.1"/>
    <property type="molecule type" value="Genomic_DNA"/>
</dbReference>
<evidence type="ECO:0000256" key="1">
    <source>
        <dbReference type="SAM" id="MobiDB-lite"/>
    </source>
</evidence>
<name>A0ABQ4Y7W1_9ASTR</name>
<feature type="compositionally biased region" description="Basic and acidic residues" evidence="1">
    <location>
        <begin position="67"/>
        <end position="76"/>
    </location>
</feature>
<sequence>MDKSESYLAAPEHRECYEGLRKSYDLDKTVFATYEKVYSLKRSKKDKDKDEDPFAGSDRRLKKRKTSKDAEPTKEEPEFEVADSDMPQDQEENLGNDDVGPKEKVASKHDWFTKATQPQEPTDPDWNVHKTLQQGQNQSWLMTLASSAEKPSKTFDELISTPIDFSSFIMNDLKINNLTQETLLGPTFRLLKGTRSNYAELEYDFEDCYKALSEKLDWENPEGGDYPFDLTEPLPLVMNGNRQMVPVDYFFNNDLKYLQGGISTMIYKTSLMNTKAAQYDLPGIEDMVPNIWVPVKFAYDKQALWGISHWREQPITKVEVIRKHGYGYLKEIVVRRADNDLYRFKEGDFPRLRFNDIEDMLLLFQNRLTNLSGDDVFDFAIALRMKKINVTKPETTKSGIRKRDPYTPYQDPQGFIYVENKGRSRLMRSDELYKFSDRTLTRLRTSLDDITKNIRMEYLLKRRWSTLEKKRANIMIKAIDKQLKEEG</sequence>
<reference evidence="2" key="1">
    <citation type="journal article" date="2022" name="Int. J. Mol. Sci.">
        <title>Draft Genome of Tanacetum Coccineum: Genomic Comparison of Closely Related Tanacetum-Family Plants.</title>
        <authorList>
            <person name="Yamashiro T."/>
            <person name="Shiraishi A."/>
            <person name="Nakayama K."/>
            <person name="Satake H."/>
        </authorList>
    </citation>
    <scope>NUCLEOTIDE SEQUENCE</scope>
</reference>
<comment type="caution">
    <text evidence="2">The sequence shown here is derived from an EMBL/GenBank/DDBJ whole genome shotgun (WGS) entry which is preliminary data.</text>
</comment>
<evidence type="ECO:0000313" key="3">
    <source>
        <dbReference type="Proteomes" id="UP001151760"/>
    </source>
</evidence>
<evidence type="ECO:0000313" key="2">
    <source>
        <dbReference type="EMBL" id="GJS73725.1"/>
    </source>
</evidence>
<protein>
    <submittedName>
        <fullName evidence="2">Uncharacterized protein</fullName>
    </submittedName>
</protein>
<accession>A0ABQ4Y7W1</accession>
<organism evidence="2 3">
    <name type="scientific">Tanacetum coccineum</name>
    <dbReference type="NCBI Taxonomy" id="301880"/>
    <lineage>
        <taxon>Eukaryota</taxon>
        <taxon>Viridiplantae</taxon>
        <taxon>Streptophyta</taxon>
        <taxon>Embryophyta</taxon>
        <taxon>Tracheophyta</taxon>
        <taxon>Spermatophyta</taxon>
        <taxon>Magnoliopsida</taxon>
        <taxon>eudicotyledons</taxon>
        <taxon>Gunneridae</taxon>
        <taxon>Pentapetalae</taxon>
        <taxon>asterids</taxon>
        <taxon>campanulids</taxon>
        <taxon>Asterales</taxon>
        <taxon>Asteraceae</taxon>
        <taxon>Asteroideae</taxon>
        <taxon>Anthemideae</taxon>
        <taxon>Anthemidinae</taxon>
        <taxon>Tanacetum</taxon>
    </lineage>
</organism>
<keyword evidence="3" id="KW-1185">Reference proteome</keyword>
<reference evidence="2" key="2">
    <citation type="submission" date="2022-01" db="EMBL/GenBank/DDBJ databases">
        <authorList>
            <person name="Yamashiro T."/>
            <person name="Shiraishi A."/>
            <person name="Satake H."/>
            <person name="Nakayama K."/>
        </authorList>
    </citation>
    <scope>NUCLEOTIDE SEQUENCE</scope>
</reference>
<feature type="compositionally biased region" description="Acidic residues" evidence="1">
    <location>
        <begin position="77"/>
        <end position="95"/>
    </location>
</feature>
<gene>
    <name evidence="2" type="ORF">Tco_0706566</name>
</gene>